<keyword evidence="3" id="KW-1185">Reference proteome</keyword>
<evidence type="ECO:0000256" key="1">
    <source>
        <dbReference type="SAM" id="MobiDB-lite"/>
    </source>
</evidence>
<gene>
    <name evidence="2" type="primary">Contig19257.g20417</name>
    <name evidence="2" type="ORF">STYLEM_15851</name>
</gene>
<dbReference type="EMBL" id="CCKQ01014946">
    <property type="protein sequence ID" value="CDW86753.1"/>
    <property type="molecule type" value="Genomic_DNA"/>
</dbReference>
<name>A0A078B0Y2_STYLE</name>
<evidence type="ECO:0000313" key="2">
    <source>
        <dbReference type="EMBL" id="CDW86753.1"/>
    </source>
</evidence>
<dbReference type="AlphaFoldDB" id="A0A078B0Y2"/>
<accession>A0A078B0Y2</accession>
<proteinExistence type="predicted"/>
<reference evidence="2 3" key="1">
    <citation type="submission" date="2014-06" db="EMBL/GenBank/DDBJ databases">
        <authorList>
            <person name="Swart Estienne"/>
        </authorList>
    </citation>
    <scope>NUCLEOTIDE SEQUENCE [LARGE SCALE GENOMIC DNA]</scope>
    <source>
        <strain evidence="2 3">130c</strain>
    </source>
</reference>
<sequence length="344" mass="40087">MNQSQSAEKINFKALKEDFDQLMQTLKEQKQGFYKQQQGLSILDQMHSTESGNNVNHFIQNLTSTHMNKSVSLPRIKLPPATSSKDDHSQKSLYLGKNPSQHIIRSVKYLVDDNSSKKSEMLQFTVRPPWRKTSIVTNEPLSKYDVQPLSPRNMKARDIYIESNLILPRSIKDAKIDGKTPFKLNTRYDHREYEVPPEQLLGKSQKKQIHKMIEDYEGSVKRQMNEDEKSHHHRRQLYAIKNILECQTSREEKQILEKTLDMETKFRESMVQQDKASVFSKGTTFFMQNPNNTSKSIKILNNKDQMFGLVRGPGLQISLRGSIYDKSQKQENKTNTFQFKHPHL</sequence>
<evidence type="ECO:0000313" key="3">
    <source>
        <dbReference type="Proteomes" id="UP000039865"/>
    </source>
</evidence>
<organism evidence="2 3">
    <name type="scientific">Stylonychia lemnae</name>
    <name type="common">Ciliate</name>
    <dbReference type="NCBI Taxonomy" id="5949"/>
    <lineage>
        <taxon>Eukaryota</taxon>
        <taxon>Sar</taxon>
        <taxon>Alveolata</taxon>
        <taxon>Ciliophora</taxon>
        <taxon>Intramacronucleata</taxon>
        <taxon>Spirotrichea</taxon>
        <taxon>Stichotrichia</taxon>
        <taxon>Sporadotrichida</taxon>
        <taxon>Oxytrichidae</taxon>
        <taxon>Stylonychinae</taxon>
        <taxon>Stylonychia</taxon>
    </lineage>
</organism>
<dbReference type="Proteomes" id="UP000039865">
    <property type="component" value="Unassembled WGS sequence"/>
</dbReference>
<dbReference type="InParanoid" id="A0A078B0Y2"/>
<protein>
    <submittedName>
        <fullName evidence="2">Uncharacterized protein</fullName>
    </submittedName>
</protein>
<feature type="region of interest" description="Disordered" evidence="1">
    <location>
        <begin position="76"/>
        <end position="97"/>
    </location>
</feature>